<keyword evidence="2" id="KW-1133">Transmembrane helix</keyword>
<organism evidence="4 5">
    <name type="scientific">Luteimicrobium subarcticum</name>
    <dbReference type="NCBI Taxonomy" id="620910"/>
    <lineage>
        <taxon>Bacteria</taxon>
        <taxon>Bacillati</taxon>
        <taxon>Actinomycetota</taxon>
        <taxon>Actinomycetes</taxon>
        <taxon>Micrococcales</taxon>
        <taxon>Luteimicrobium</taxon>
    </lineage>
</organism>
<evidence type="ECO:0000259" key="3">
    <source>
        <dbReference type="Pfam" id="PF14258"/>
    </source>
</evidence>
<keyword evidence="5" id="KW-1185">Reference proteome</keyword>
<reference evidence="4 5" key="1">
    <citation type="submission" date="2017-11" db="EMBL/GenBank/DDBJ databases">
        <title>Genomic Encyclopedia of Archaeal and Bacterial Type Strains, Phase II (KMG-II): From Individual Species to Whole Genera.</title>
        <authorList>
            <person name="Goeker M."/>
        </authorList>
    </citation>
    <scope>NUCLEOTIDE SEQUENCE [LARGE SCALE GENOMIC DNA]</scope>
    <source>
        <strain evidence="4 5">DSM 22413</strain>
    </source>
</reference>
<feature type="compositionally biased region" description="Gly residues" evidence="1">
    <location>
        <begin position="12"/>
        <end position="24"/>
    </location>
</feature>
<feature type="transmembrane region" description="Helical" evidence="2">
    <location>
        <begin position="56"/>
        <end position="76"/>
    </location>
</feature>
<dbReference type="InterPro" id="IPR025646">
    <property type="entry name" value="DUF4350"/>
</dbReference>
<feature type="transmembrane region" description="Helical" evidence="2">
    <location>
        <begin position="294"/>
        <end position="315"/>
    </location>
</feature>
<feature type="region of interest" description="Disordered" evidence="1">
    <location>
        <begin position="186"/>
        <end position="210"/>
    </location>
</feature>
<evidence type="ECO:0000256" key="1">
    <source>
        <dbReference type="SAM" id="MobiDB-lite"/>
    </source>
</evidence>
<dbReference type="Pfam" id="PF14258">
    <property type="entry name" value="DUF4350"/>
    <property type="match status" value="1"/>
</dbReference>
<feature type="domain" description="DUF4350" evidence="3">
    <location>
        <begin position="87"/>
        <end position="265"/>
    </location>
</feature>
<dbReference type="Proteomes" id="UP000231586">
    <property type="component" value="Unassembled WGS sequence"/>
</dbReference>
<proteinExistence type="predicted"/>
<feature type="region of interest" description="Disordered" evidence="1">
    <location>
        <begin position="1"/>
        <end position="47"/>
    </location>
</feature>
<comment type="caution">
    <text evidence="4">The sequence shown here is derived from an EMBL/GenBank/DDBJ whole genome shotgun (WGS) entry which is preliminary data.</text>
</comment>
<dbReference type="EMBL" id="PGTZ01000007">
    <property type="protein sequence ID" value="PJI94283.1"/>
    <property type="molecule type" value="Genomic_DNA"/>
</dbReference>
<keyword evidence="2" id="KW-0472">Membrane</keyword>
<dbReference type="AlphaFoldDB" id="A0A2M8WTK4"/>
<dbReference type="RefSeq" id="WP_100349835.1">
    <property type="nucleotide sequence ID" value="NZ_PGTZ01000007.1"/>
</dbReference>
<dbReference type="OrthoDB" id="5241668at2"/>
<evidence type="ECO:0000256" key="2">
    <source>
        <dbReference type="SAM" id="Phobius"/>
    </source>
</evidence>
<gene>
    <name evidence="4" type="ORF">CLV34_1771</name>
</gene>
<name>A0A2M8WTK4_9MICO</name>
<sequence length="427" mass="44227">MTAPPTRTPAGVGSGVGSGSGVGTHSGAPTVRTTSGPVRGDGTTTRSRAARRWRRVGWVVALLALLGVVALILALVTSPGSKLPLAPDSTQPRGAKALAQVLEAQGVDVHYTRDADEAAQLAGPGTTLLVVPGLTWDSLDDDQLRALAATRADVALVAPDDATLAAFVPELDDAYGYDPLGAGPSCDDPDARAAGTVSDQGGGYVASGSSSDRTVTLCFPVDTADVGSYAVVQGATRVAVYDDARLFTNRDVAQAGNAALALRMLGRHHDLVWLLPDDRAQASGDAGPAAASVLPTWCWALLGWSLVVVLVLALWRGRRLGPLVPEDLPVVVRAAETTRGRARLYRAGRTRGHAAAGLRARTAQRLATRLGLPRGTEPVGLVTAVARATGRPAPDVHDLLYGPPPTTDDALLALARRLDDLESEVHP</sequence>
<protein>
    <submittedName>
        <fullName evidence="4">Uncharacterized protein DUF4350</fullName>
    </submittedName>
</protein>
<evidence type="ECO:0000313" key="4">
    <source>
        <dbReference type="EMBL" id="PJI94283.1"/>
    </source>
</evidence>
<accession>A0A2M8WTK4</accession>
<keyword evidence="2" id="KW-0812">Transmembrane</keyword>
<evidence type="ECO:0000313" key="5">
    <source>
        <dbReference type="Proteomes" id="UP000231586"/>
    </source>
</evidence>